<dbReference type="CDD" id="cd04301">
    <property type="entry name" value="NAT_SF"/>
    <property type="match status" value="1"/>
</dbReference>
<keyword evidence="2" id="KW-0012">Acyltransferase</keyword>
<feature type="domain" description="N-acetyltransferase" evidence="3">
    <location>
        <begin position="1"/>
        <end position="163"/>
    </location>
</feature>
<dbReference type="InterPro" id="IPR000182">
    <property type="entry name" value="GNAT_dom"/>
</dbReference>
<dbReference type="PANTHER" id="PTHR43877:SF2">
    <property type="entry name" value="AMINOALKYLPHOSPHONATE N-ACETYLTRANSFERASE-RELATED"/>
    <property type="match status" value="1"/>
</dbReference>
<protein>
    <submittedName>
        <fullName evidence="4">Putative N-acetyltransferase YhbS</fullName>
    </submittedName>
</protein>
<dbReference type="SUPFAM" id="SSF55729">
    <property type="entry name" value="Acyl-CoA N-acyltransferases (Nat)"/>
    <property type="match status" value="1"/>
</dbReference>
<evidence type="ECO:0000313" key="4">
    <source>
        <dbReference type="EMBL" id="TCO51777.1"/>
    </source>
</evidence>
<proteinExistence type="predicted"/>
<dbReference type="RefSeq" id="WP_132143874.1">
    <property type="nucleotide sequence ID" value="NZ_SLWR01000001.1"/>
</dbReference>
<accession>A0A4R2J204</accession>
<dbReference type="Proteomes" id="UP000295573">
    <property type="component" value="Unassembled WGS sequence"/>
</dbReference>
<comment type="caution">
    <text evidence="4">The sequence shown here is derived from an EMBL/GenBank/DDBJ whole genome shotgun (WGS) entry which is preliminary data.</text>
</comment>
<keyword evidence="1 4" id="KW-0808">Transferase</keyword>
<evidence type="ECO:0000313" key="5">
    <source>
        <dbReference type="Proteomes" id="UP000295573"/>
    </source>
</evidence>
<dbReference type="GO" id="GO:0016747">
    <property type="term" value="F:acyltransferase activity, transferring groups other than amino-acyl groups"/>
    <property type="evidence" value="ECO:0007669"/>
    <property type="project" value="InterPro"/>
</dbReference>
<keyword evidence="5" id="KW-1185">Reference proteome</keyword>
<dbReference type="Gene3D" id="3.40.630.30">
    <property type="match status" value="1"/>
</dbReference>
<dbReference type="OrthoDB" id="9799092at2"/>
<evidence type="ECO:0000259" key="3">
    <source>
        <dbReference type="PROSITE" id="PS51186"/>
    </source>
</evidence>
<organism evidence="4 5">
    <name type="scientific">Kribbella antiqua</name>
    <dbReference type="NCBI Taxonomy" id="2512217"/>
    <lineage>
        <taxon>Bacteria</taxon>
        <taxon>Bacillati</taxon>
        <taxon>Actinomycetota</taxon>
        <taxon>Actinomycetes</taxon>
        <taxon>Propionibacteriales</taxon>
        <taxon>Kribbellaceae</taxon>
        <taxon>Kribbella</taxon>
    </lineage>
</organism>
<evidence type="ECO:0000256" key="1">
    <source>
        <dbReference type="ARBA" id="ARBA00022679"/>
    </source>
</evidence>
<gene>
    <name evidence="4" type="ORF">EV646_101771</name>
</gene>
<evidence type="ECO:0000256" key="2">
    <source>
        <dbReference type="ARBA" id="ARBA00023315"/>
    </source>
</evidence>
<dbReference type="Pfam" id="PF00583">
    <property type="entry name" value="Acetyltransf_1"/>
    <property type="match status" value="1"/>
</dbReference>
<dbReference type="AlphaFoldDB" id="A0A4R2J204"/>
<dbReference type="PANTHER" id="PTHR43877">
    <property type="entry name" value="AMINOALKYLPHOSPHONATE N-ACETYLTRANSFERASE-RELATED-RELATED"/>
    <property type="match status" value="1"/>
</dbReference>
<sequence>MDIKPATRADVDRLIATAGPVTQHHLRARWETQEHGDGLFLLAHRDGEVVGHTMLLRQSKYAEVRAADDPVEINALHAYVQNQGIGTAIIRAAEALATDWGRNAIGLAVEPDNPAARRLYERLGYRQWPGSQVVDTWTEQDAAGVVVRTHNDACDYLLKKLTPRRADGLG</sequence>
<dbReference type="PROSITE" id="PS51186">
    <property type="entry name" value="GNAT"/>
    <property type="match status" value="1"/>
</dbReference>
<dbReference type="InterPro" id="IPR016181">
    <property type="entry name" value="Acyl_CoA_acyltransferase"/>
</dbReference>
<reference evidence="4 5" key="1">
    <citation type="journal article" date="2015" name="Stand. Genomic Sci.">
        <title>Genomic Encyclopedia of Bacterial and Archaeal Type Strains, Phase III: the genomes of soil and plant-associated and newly described type strains.</title>
        <authorList>
            <person name="Whitman W.B."/>
            <person name="Woyke T."/>
            <person name="Klenk H.P."/>
            <person name="Zhou Y."/>
            <person name="Lilburn T.G."/>
            <person name="Beck B.J."/>
            <person name="De Vos P."/>
            <person name="Vandamme P."/>
            <person name="Eisen J.A."/>
            <person name="Garrity G."/>
            <person name="Hugenholtz P."/>
            <person name="Kyrpides N.C."/>
        </authorList>
    </citation>
    <scope>NUCLEOTIDE SEQUENCE [LARGE SCALE GENOMIC DNA]</scope>
    <source>
        <strain evidence="4 5">VKM Ac-2541</strain>
    </source>
</reference>
<name>A0A4R2J204_9ACTN</name>
<dbReference type="InterPro" id="IPR050832">
    <property type="entry name" value="Bact_Acetyltransf"/>
</dbReference>
<dbReference type="EMBL" id="SLWR01000001">
    <property type="protein sequence ID" value="TCO51777.1"/>
    <property type="molecule type" value="Genomic_DNA"/>
</dbReference>